<dbReference type="Gene3D" id="2.130.10.10">
    <property type="entry name" value="YVTN repeat-like/Quinoprotein amine dehydrogenase"/>
    <property type="match status" value="1"/>
</dbReference>
<protein>
    <submittedName>
        <fullName evidence="2">Pyrrolo-quinoline quinone</fullName>
    </submittedName>
</protein>
<sequence length="553" mass="61290">MAQKHWPLSAPCIALFASARTRLVKMLEFERFTYSLSDFRSGLFRSRKLCGTSPNAFARMGTSRLLPRLSSPMIRIFRHAGLSRPSKWMCGFARTKQCRDDQHRITQSDTHQNRSLLCGFLIVTMAIPTIGLAESWPQFRGPRGDGIVTKGNPPVQFGEDKNLTWKTDLDGKAWSSPVIADGTIWLTSAVEIVPTEDERVDLLRKTDNEERQFKQLAIAKAIELKVFAVDLETGQLKQTIELTTVEQPDAIHSLNSYASPTPVIDGNRLLCHFGTFGTFCLDRTDGKLIWERTLPLKHAVGPGSSPIVHDGKVILIQDGLERQYVIALNAATGSTEWETDRPPMDAPTGDQKKAYCTPIVVTDSNGREQLLCMGSQWMVSYNAKTGEEFWRLYHGKGFSVVPRPIFDGNAVYFSTGFGKPQLWAAKVDGSGDVTDSHVLWTVKKSIPAKPSPIAVDGLLFVVDDNGVASCIDSEDGTNVWSKRLGGKLSASPIMANGRMYFCNHDGEVFVIKPGRECDIEVTNQIDGQIMASPAVIDDALILRTATSLYRFDR</sequence>
<dbReference type="InterPro" id="IPR002372">
    <property type="entry name" value="PQQ_rpt_dom"/>
</dbReference>
<dbReference type="InterPro" id="IPR015943">
    <property type="entry name" value="WD40/YVTN_repeat-like_dom_sf"/>
</dbReference>
<dbReference type="PANTHER" id="PTHR34512:SF30">
    <property type="entry name" value="OUTER MEMBRANE PROTEIN ASSEMBLY FACTOR BAMB"/>
    <property type="match status" value="1"/>
</dbReference>
<dbReference type="AlphaFoldDB" id="K5DKJ5"/>
<gene>
    <name evidence="2" type="ORF">RBSH_01691</name>
</gene>
<feature type="domain" description="Pyrrolo-quinoline quinone repeat" evidence="1">
    <location>
        <begin position="262"/>
        <end position="481"/>
    </location>
</feature>
<name>K5DKJ5_RHOBT</name>
<dbReference type="PATRIC" id="fig|993517.3.peg.1834"/>
<evidence type="ECO:0000259" key="1">
    <source>
        <dbReference type="Pfam" id="PF13360"/>
    </source>
</evidence>
<evidence type="ECO:0000313" key="2">
    <source>
        <dbReference type="EMBL" id="EKK02998.1"/>
    </source>
</evidence>
<organism evidence="2 3">
    <name type="scientific">Rhodopirellula baltica SH28</name>
    <dbReference type="NCBI Taxonomy" id="993517"/>
    <lineage>
        <taxon>Bacteria</taxon>
        <taxon>Pseudomonadati</taxon>
        <taxon>Planctomycetota</taxon>
        <taxon>Planctomycetia</taxon>
        <taxon>Pirellulales</taxon>
        <taxon>Pirellulaceae</taxon>
        <taxon>Rhodopirellula</taxon>
    </lineage>
</organism>
<dbReference type="PANTHER" id="PTHR34512">
    <property type="entry name" value="CELL SURFACE PROTEIN"/>
    <property type="match status" value="1"/>
</dbReference>
<proteinExistence type="predicted"/>
<reference evidence="2 3" key="1">
    <citation type="journal article" date="2013" name="Mar. Genomics">
        <title>Expression of sulfatases in Rhodopirellula baltica and the diversity of sulfatases in the genus Rhodopirellula.</title>
        <authorList>
            <person name="Wegner C.E."/>
            <person name="Richter-Heitmann T."/>
            <person name="Klindworth A."/>
            <person name="Klockow C."/>
            <person name="Richter M."/>
            <person name="Achstetter T."/>
            <person name="Glockner F.O."/>
            <person name="Harder J."/>
        </authorList>
    </citation>
    <scope>NUCLEOTIDE SEQUENCE [LARGE SCALE GENOMIC DNA]</scope>
    <source>
        <strain evidence="2 3">SH28</strain>
    </source>
</reference>
<dbReference type="SUPFAM" id="SSF50998">
    <property type="entry name" value="Quinoprotein alcohol dehydrogenase-like"/>
    <property type="match status" value="1"/>
</dbReference>
<dbReference type="Proteomes" id="UP000007993">
    <property type="component" value="Unassembled WGS sequence"/>
</dbReference>
<dbReference type="InterPro" id="IPR011047">
    <property type="entry name" value="Quinoprotein_ADH-like_sf"/>
</dbReference>
<comment type="caution">
    <text evidence="2">The sequence shown here is derived from an EMBL/GenBank/DDBJ whole genome shotgun (WGS) entry which is preliminary data.</text>
</comment>
<dbReference type="Pfam" id="PF13360">
    <property type="entry name" value="PQQ_2"/>
    <property type="match status" value="1"/>
</dbReference>
<accession>K5DKJ5</accession>
<evidence type="ECO:0000313" key="3">
    <source>
        <dbReference type="Proteomes" id="UP000007993"/>
    </source>
</evidence>
<dbReference type="EMBL" id="AMCW01000040">
    <property type="protein sequence ID" value="EKK02998.1"/>
    <property type="molecule type" value="Genomic_DNA"/>
</dbReference>